<dbReference type="RefSeq" id="WP_289448247.1">
    <property type="nucleotide sequence ID" value="NZ_JAUCGR010000004.1"/>
</dbReference>
<sequence>MVDFALIGGLVTVVFVSVLQLTLVLHVRNTLVDCASEGARYGALAGNDPADAASRTRALLSQSLSARFSQDVSAARVHRDGLELVEVEVHAPRPLIGLIGSGGSLTIHGHALAEVP</sequence>
<proteinExistence type="predicted"/>
<name>A0ABT7SA12_9CELL</name>
<gene>
    <name evidence="2" type="ORF">QRT05_14105</name>
</gene>
<dbReference type="Pfam" id="PF07811">
    <property type="entry name" value="TadE"/>
    <property type="match status" value="1"/>
</dbReference>
<keyword evidence="3" id="KW-1185">Reference proteome</keyword>
<protein>
    <submittedName>
        <fullName evidence="2">Pilus assembly protein</fullName>
    </submittedName>
</protein>
<dbReference type="EMBL" id="JAUCGR010000004">
    <property type="protein sequence ID" value="MDM7832471.1"/>
    <property type="molecule type" value="Genomic_DNA"/>
</dbReference>
<evidence type="ECO:0000313" key="3">
    <source>
        <dbReference type="Proteomes" id="UP001321453"/>
    </source>
</evidence>
<evidence type="ECO:0000313" key="2">
    <source>
        <dbReference type="EMBL" id="MDM7832471.1"/>
    </source>
</evidence>
<organism evidence="2 3">
    <name type="scientific">Cellulomonas edaphi</name>
    <dbReference type="NCBI Taxonomy" id="3053468"/>
    <lineage>
        <taxon>Bacteria</taxon>
        <taxon>Bacillati</taxon>
        <taxon>Actinomycetota</taxon>
        <taxon>Actinomycetes</taxon>
        <taxon>Micrococcales</taxon>
        <taxon>Cellulomonadaceae</taxon>
        <taxon>Cellulomonas</taxon>
    </lineage>
</organism>
<feature type="domain" description="TadE-like" evidence="1">
    <location>
        <begin position="1"/>
        <end position="40"/>
    </location>
</feature>
<dbReference type="Proteomes" id="UP001321453">
    <property type="component" value="Unassembled WGS sequence"/>
</dbReference>
<evidence type="ECO:0000259" key="1">
    <source>
        <dbReference type="Pfam" id="PF07811"/>
    </source>
</evidence>
<accession>A0ABT7SA12</accession>
<reference evidence="2 3" key="1">
    <citation type="submission" date="2023-06" db="EMBL/GenBank/DDBJ databases">
        <title>Cellulomonas sp. MW9 Whole genome sequence.</title>
        <authorList>
            <person name="Park S."/>
        </authorList>
    </citation>
    <scope>NUCLEOTIDE SEQUENCE [LARGE SCALE GENOMIC DNA]</scope>
    <source>
        <strain evidence="2 3">MW9</strain>
    </source>
</reference>
<dbReference type="InterPro" id="IPR012495">
    <property type="entry name" value="TadE-like_dom"/>
</dbReference>
<comment type="caution">
    <text evidence="2">The sequence shown here is derived from an EMBL/GenBank/DDBJ whole genome shotgun (WGS) entry which is preliminary data.</text>
</comment>